<dbReference type="OrthoDB" id="10456419at2759"/>
<accession>A0A0V1FY14</accession>
<gene>
    <name evidence="1" type="ORF">T11_15723</name>
</gene>
<protein>
    <submittedName>
        <fullName evidence="1">Uncharacterized protein</fullName>
    </submittedName>
</protein>
<dbReference type="Proteomes" id="UP000055024">
    <property type="component" value="Unassembled WGS sequence"/>
</dbReference>
<proteinExistence type="predicted"/>
<organism evidence="1 2">
    <name type="scientific">Trichinella zimbabwensis</name>
    <dbReference type="NCBI Taxonomy" id="268475"/>
    <lineage>
        <taxon>Eukaryota</taxon>
        <taxon>Metazoa</taxon>
        <taxon>Ecdysozoa</taxon>
        <taxon>Nematoda</taxon>
        <taxon>Enoplea</taxon>
        <taxon>Dorylaimia</taxon>
        <taxon>Trichinellida</taxon>
        <taxon>Trichinellidae</taxon>
        <taxon>Trichinella</taxon>
    </lineage>
</organism>
<dbReference type="AlphaFoldDB" id="A0A0V1FY14"/>
<evidence type="ECO:0000313" key="1">
    <source>
        <dbReference type="EMBL" id="KRY90878.1"/>
    </source>
</evidence>
<evidence type="ECO:0000313" key="2">
    <source>
        <dbReference type="Proteomes" id="UP000055024"/>
    </source>
</evidence>
<sequence length="64" mass="7147">MLKIQFRACTNQNCVNLLRSKLMLNEETDKSMNYLSAFVDMPAATTSGCCEKPDRNSDSQVIGN</sequence>
<dbReference type="EMBL" id="JYDP01006056">
    <property type="protein sequence ID" value="KRY90878.1"/>
    <property type="molecule type" value="Genomic_DNA"/>
</dbReference>
<name>A0A0V1FY14_9BILA</name>
<keyword evidence="2" id="KW-1185">Reference proteome</keyword>
<reference evidence="1 2" key="1">
    <citation type="submission" date="2015-01" db="EMBL/GenBank/DDBJ databases">
        <title>Evolution of Trichinella species and genotypes.</title>
        <authorList>
            <person name="Korhonen P.K."/>
            <person name="Edoardo P."/>
            <person name="Giuseppe L.R."/>
            <person name="Gasser R.B."/>
        </authorList>
    </citation>
    <scope>NUCLEOTIDE SEQUENCE [LARGE SCALE GENOMIC DNA]</scope>
    <source>
        <strain evidence="1">ISS1029</strain>
    </source>
</reference>
<comment type="caution">
    <text evidence="1">The sequence shown here is derived from an EMBL/GenBank/DDBJ whole genome shotgun (WGS) entry which is preliminary data.</text>
</comment>